<dbReference type="AlphaFoldDB" id="A0A2R5GVS0"/>
<keyword evidence="2" id="KW-1185">Reference proteome</keyword>
<accession>A0A2R5GVS0</accession>
<sequence>MASNGEGEAEAAQGALEVKVGARDLKRLRGLRVKNHFCSMITVSRRGDREGFRQLVPLGDAPHAIDRAQDWFRVELDRMLLFEDGHPAVFVVQGAQSSPMWLHVDAFIEEARADFGEDTCGFASELFDYHCKCFGVDAILAKADEDGQGLAIEACVEQV</sequence>
<dbReference type="InParanoid" id="A0A2R5GVS0"/>
<name>A0A2R5GVS0_9STRA</name>
<protein>
    <submittedName>
        <fullName evidence="1">Uncharacterized protein</fullName>
    </submittedName>
</protein>
<evidence type="ECO:0000313" key="1">
    <source>
        <dbReference type="EMBL" id="GBG34940.1"/>
    </source>
</evidence>
<evidence type="ECO:0000313" key="2">
    <source>
        <dbReference type="Proteomes" id="UP000241890"/>
    </source>
</evidence>
<proteinExistence type="predicted"/>
<reference evidence="1 2" key="1">
    <citation type="submission" date="2017-12" db="EMBL/GenBank/DDBJ databases">
        <title>Sequencing, de novo assembly and annotation of complete genome of a new Thraustochytrid species, strain FCC1311.</title>
        <authorList>
            <person name="Sedici K."/>
            <person name="Godart F."/>
            <person name="Aiese Cigliano R."/>
            <person name="Sanseverino W."/>
            <person name="Barakat M."/>
            <person name="Ortet P."/>
            <person name="Marechal E."/>
            <person name="Cagnac O."/>
            <person name="Amato A."/>
        </authorList>
    </citation>
    <scope>NUCLEOTIDE SEQUENCE [LARGE SCALE GENOMIC DNA]</scope>
</reference>
<dbReference type="EMBL" id="BEYU01000234">
    <property type="protein sequence ID" value="GBG34940.1"/>
    <property type="molecule type" value="Genomic_DNA"/>
</dbReference>
<comment type="caution">
    <text evidence="1">The sequence shown here is derived from an EMBL/GenBank/DDBJ whole genome shotgun (WGS) entry which is preliminary data.</text>
</comment>
<gene>
    <name evidence="1" type="ORF">FCC1311_111632</name>
</gene>
<dbReference type="Proteomes" id="UP000241890">
    <property type="component" value="Unassembled WGS sequence"/>
</dbReference>
<organism evidence="1 2">
    <name type="scientific">Hondaea fermentalgiana</name>
    <dbReference type="NCBI Taxonomy" id="2315210"/>
    <lineage>
        <taxon>Eukaryota</taxon>
        <taxon>Sar</taxon>
        <taxon>Stramenopiles</taxon>
        <taxon>Bigyra</taxon>
        <taxon>Labyrinthulomycetes</taxon>
        <taxon>Thraustochytrida</taxon>
        <taxon>Thraustochytriidae</taxon>
        <taxon>Hondaea</taxon>
    </lineage>
</organism>